<keyword evidence="3 4" id="KW-0694">RNA-binding</keyword>
<evidence type="ECO:0000256" key="6">
    <source>
        <dbReference type="SAM" id="MobiDB-lite"/>
    </source>
</evidence>
<dbReference type="EMBL" id="FXLY01000005">
    <property type="protein sequence ID" value="SMN20160.1"/>
    <property type="molecule type" value="Genomic_DNA"/>
</dbReference>
<evidence type="ECO:0000256" key="1">
    <source>
        <dbReference type="ARBA" id="ARBA00022553"/>
    </source>
</evidence>
<evidence type="ECO:0000256" key="5">
    <source>
        <dbReference type="PROSITE-ProRule" id="PRU00317"/>
    </source>
</evidence>
<feature type="region of interest" description="Disordered" evidence="6">
    <location>
        <begin position="487"/>
        <end position="517"/>
    </location>
</feature>
<gene>
    <name evidence="9" type="ORF">KASA_0N00935G</name>
</gene>
<dbReference type="SUPFAM" id="SSF54928">
    <property type="entry name" value="RNA-binding domain, RBD"/>
    <property type="match status" value="1"/>
</dbReference>
<dbReference type="CDD" id="cd21616">
    <property type="entry name" value="RRM_ScJSN1_like"/>
    <property type="match status" value="1"/>
</dbReference>
<evidence type="ECO:0000256" key="3">
    <source>
        <dbReference type="ARBA" id="ARBA00022884"/>
    </source>
</evidence>
<dbReference type="Gene3D" id="1.25.10.10">
    <property type="entry name" value="Leucine-rich Repeat Variant"/>
    <property type="match status" value="1"/>
</dbReference>
<feature type="domain" description="RRM" evidence="7">
    <location>
        <begin position="342"/>
        <end position="428"/>
    </location>
</feature>
<dbReference type="STRING" id="1789683.A0A1X7R3X0"/>
<dbReference type="GO" id="GO:0003729">
    <property type="term" value="F:mRNA binding"/>
    <property type="evidence" value="ECO:0007669"/>
    <property type="project" value="UniProtKB-ARBA"/>
</dbReference>
<evidence type="ECO:0000259" key="8">
    <source>
        <dbReference type="PROSITE" id="PS50303"/>
    </source>
</evidence>
<dbReference type="Pfam" id="PF00076">
    <property type="entry name" value="RRM_1"/>
    <property type="match status" value="1"/>
</dbReference>
<sequence>MENKYQYNGNPTTLPDIIDPGITIPIFDDVLEEPDNELSSQQPQKLGSYRVRAGKFSNTLSNLLPSISAKLHHGKKNSNGKVVTNDSMPIDTTIQTDLDYRISGEMLRRSAEVDRLLPQGINISEVENVTSTQDSDRLVHFPPSTDYLINAPRRSNDSFTLGTTLSQPMNRTRNNTMSSQITSISSMAPGPVSAGAIWGNTNTSVNDSLHQPIQTAATTANNNNSIYEQVIPSMTNGTVQDSSSSIHGKNTNMLNVPPVAMWTNPTQSRQRSASNSSSIYMDAAQFDQQSLYSHAQSNYTSNQQFHDGPLVIDDVDPRSINWVSNDPNVPSINRISTLIPTNTISISNVLSLQEQQPHLNNAVNLTSTSLATLCSKFGEVTSARTFKGINMAIVEFTTVEAASEALNSLQGKEVSMIGAPSFIAFAKILPMHQQQQYYGKQQIQQPEQIPQPLLHEQLYNGSVTLQKQGNVSVPVFNQYQQQQQQQVQSIPQIPYSQSQPQQQQSQQSHNQHYGGNYQTHTSHIHSTSMEREQCPFPLPAPTVISKMGDLKKIINSFDIERDEQQVTNLLNGVINFKGTTDTENFGPLPNSNVVKGFEASKLRELRKAMDSDSMSQIELEQLAMTMLDELPEFCSDYLGNTIVQKLFENCSDIIKDIMLRKTAKYLTSMGVHKNGTWACQKIITMAHTPRQVQLVTSGIRDYCTPLFDDQFGNYVIQCVLKFGMPWNNFIFESIISNFWTIVQNRYGARAVRACLEAHDIITKEQTLVLSSVIILYSEYLSTNANSALLLTWFLDTCVLPKRHTVLASYITKNIDELCRHRLASLTVLKILNYRGDDVARKITLQAIFGDLTSEEPPQSLKVILNNSSYGPTFIYKVLCMPLLDEDTRQHIVQQVRKVVKDSASAQQHRRLMEEIGFAPPSSHPQGNINKHTHRKTSSNVAFSPEANGHMRGPSTSSIRSNGSRQTNVISQNVPGQSANSPPNNSNANGASYFNYPGMFPGGFFGGSNGTNMIDNDDIINKFERLNLNNGTHLSLPKLSFRGRPTNGPTGNAAFEQNGTANNDYKV</sequence>
<feature type="repeat" description="Pumilio" evidence="5">
    <location>
        <begin position="625"/>
        <end position="660"/>
    </location>
</feature>
<feature type="compositionally biased region" description="Polar residues" evidence="6">
    <location>
        <begin position="1046"/>
        <end position="1066"/>
    </location>
</feature>
<reference evidence="9 10" key="1">
    <citation type="submission" date="2017-04" db="EMBL/GenBank/DDBJ databases">
        <authorList>
            <person name="Afonso C.L."/>
            <person name="Miller P.J."/>
            <person name="Scott M.A."/>
            <person name="Spackman E."/>
            <person name="Goraichik I."/>
            <person name="Dimitrov K.M."/>
            <person name="Suarez D.L."/>
            <person name="Swayne D.E."/>
        </authorList>
    </citation>
    <scope>NUCLEOTIDE SEQUENCE [LARGE SCALE GENOMIC DNA]</scope>
</reference>
<dbReference type="InterPro" id="IPR001313">
    <property type="entry name" value="Pumilio_RNA-bd_rpt"/>
</dbReference>
<feature type="region of interest" description="Disordered" evidence="6">
    <location>
        <begin position="942"/>
        <end position="987"/>
    </location>
</feature>
<keyword evidence="2" id="KW-0677">Repeat</keyword>
<dbReference type="SMART" id="SM00025">
    <property type="entry name" value="Pumilio"/>
    <property type="match status" value="5"/>
</dbReference>
<accession>A0A1X7R3X0</accession>
<dbReference type="InterPro" id="IPR052645">
    <property type="entry name" value="Pumilio_domain_protein"/>
</dbReference>
<dbReference type="Proteomes" id="UP000196158">
    <property type="component" value="Unassembled WGS sequence"/>
</dbReference>
<feature type="compositionally biased region" description="Polar residues" evidence="6">
    <location>
        <begin position="953"/>
        <end position="973"/>
    </location>
</feature>
<proteinExistence type="predicted"/>
<dbReference type="AlphaFoldDB" id="A0A1X7R3X0"/>
<evidence type="ECO:0000313" key="9">
    <source>
        <dbReference type="EMBL" id="SMN20160.1"/>
    </source>
</evidence>
<feature type="region of interest" description="Disordered" evidence="6">
    <location>
        <begin position="1038"/>
        <end position="1066"/>
    </location>
</feature>
<evidence type="ECO:0000313" key="10">
    <source>
        <dbReference type="Proteomes" id="UP000196158"/>
    </source>
</evidence>
<organism evidence="9 10">
    <name type="scientific">Maudiozyma saulgeensis</name>
    <dbReference type="NCBI Taxonomy" id="1789683"/>
    <lineage>
        <taxon>Eukaryota</taxon>
        <taxon>Fungi</taxon>
        <taxon>Dikarya</taxon>
        <taxon>Ascomycota</taxon>
        <taxon>Saccharomycotina</taxon>
        <taxon>Saccharomycetes</taxon>
        <taxon>Saccharomycetales</taxon>
        <taxon>Saccharomycetaceae</taxon>
        <taxon>Maudiozyma</taxon>
    </lineage>
</organism>
<dbReference type="InterPro" id="IPR012677">
    <property type="entry name" value="Nucleotide-bd_a/b_plait_sf"/>
</dbReference>
<dbReference type="GO" id="GO:0000288">
    <property type="term" value="P:nuclear-transcribed mRNA catabolic process, deadenylation-dependent decay"/>
    <property type="evidence" value="ECO:0007669"/>
    <property type="project" value="UniProtKB-ARBA"/>
</dbReference>
<evidence type="ECO:0000256" key="2">
    <source>
        <dbReference type="ARBA" id="ARBA00022737"/>
    </source>
</evidence>
<keyword evidence="10" id="KW-1185">Reference proteome</keyword>
<dbReference type="PANTHER" id="PTHR47093">
    <property type="entry name" value="PROTEIN JSN1-RELATED"/>
    <property type="match status" value="1"/>
</dbReference>
<feature type="compositionally biased region" description="Low complexity" evidence="6">
    <location>
        <begin position="487"/>
        <end position="508"/>
    </location>
</feature>
<feature type="compositionally biased region" description="Low complexity" evidence="6">
    <location>
        <begin position="974"/>
        <end position="987"/>
    </location>
</feature>
<dbReference type="InterPro" id="IPR016024">
    <property type="entry name" value="ARM-type_fold"/>
</dbReference>
<dbReference type="Gene3D" id="3.30.70.330">
    <property type="match status" value="1"/>
</dbReference>
<dbReference type="InterPro" id="IPR011989">
    <property type="entry name" value="ARM-like"/>
</dbReference>
<dbReference type="InterPro" id="IPR035979">
    <property type="entry name" value="RBD_domain_sf"/>
</dbReference>
<dbReference type="PROSITE" id="PS50102">
    <property type="entry name" value="RRM"/>
    <property type="match status" value="1"/>
</dbReference>
<dbReference type="FunFam" id="1.25.10.10:FF:000167">
    <property type="entry name" value="RNA binding protein Jsn1"/>
    <property type="match status" value="1"/>
</dbReference>
<dbReference type="SUPFAM" id="SSF48371">
    <property type="entry name" value="ARM repeat"/>
    <property type="match status" value="1"/>
</dbReference>
<dbReference type="PROSITE" id="PS50303">
    <property type="entry name" value="PUM_HD"/>
    <property type="match status" value="1"/>
</dbReference>
<dbReference type="PROSITE" id="PS50302">
    <property type="entry name" value="PUM"/>
    <property type="match status" value="1"/>
</dbReference>
<dbReference type="InterPro" id="IPR033133">
    <property type="entry name" value="PUM-HD"/>
</dbReference>
<dbReference type="Pfam" id="PF00806">
    <property type="entry name" value="PUF"/>
    <property type="match status" value="2"/>
</dbReference>
<evidence type="ECO:0000256" key="4">
    <source>
        <dbReference type="PROSITE-ProRule" id="PRU00176"/>
    </source>
</evidence>
<dbReference type="OrthoDB" id="2017782at2759"/>
<name>A0A1X7R3X0_9SACH</name>
<protein>
    <submittedName>
        <fullName evidence="9">Similar to Saccharomyces cerevisiae YPR042C PUF2 Member of the PUF protein family, which is defined by the presence of Pumilio homology domains that confer RNA binding activity</fullName>
    </submittedName>
</protein>
<evidence type="ECO:0000259" key="7">
    <source>
        <dbReference type="PROSITE" id="PS50102"/>
    </source>
</evidence>
<dbReference type="FunFam" id="3.30.70.330:FF:000617">
    <property type="entry name" value="Puf family protein"/>
    <property type="match status" value="1"/>
</dbReference>
<dbReference type="PANTHER" id="PTHR47093:SF1">
    <property type="entry name" value="PROTEIN JSN1-RELATED"/>
    <property type="match status" value="1"/>
</dbReference>
<keyword evidence="1" id="KW-0597">Phosphoprotein</keyword>
<feature type="domain" description="PUM-HD" evidence="8">
    <location>
        <begin position="565"/>
        <end position="919"/>
    </location>
</feature>
<dbReference type="InterPro" id="IPR000504">
    <property type="entry name" value="RRM_dom"/>
</dbReference>